<feature type="repeat" description="PPR" evidence="1">
    <location>
        <begin position="563"/>
        <end position="597"/>
    </location>
</feature>
<dbReference type="Gene3D" id="1.25.40.10">
    <property type="entry name" value="Tetratricopeptide repeat domain"/>
    <property type="match status" value="2"/>
</dbReference>
<evidence type="ECO:0000256" key="2">
    <source>
        <dbReference type="SAM" id="MobiDB-lite"/>
    </source>
</evidence>
<dbReference type="InterPro" id="IPR002885">
    <property type="entry name" value="PPR_rpt"/>
</dbReference>
<dbReference type="Pfam" id="PF01535">
    <property type="entry name" value="PPR"/>
    <property type="match status" value="1"/>
</dbReference>
<dbReference type="PANTHER" id="PTHR47938">
    <property type="entry name" value="RESPIRATORY COMPLEX I CHAPERONE (CIA84), PUTATIVE (AFU_ORTHOLOGUE AFUA_2G06020)-RELATED"/>
    <property type="match status" value="1"/>
</dbReference>
<proteinExistence type="predicted"/>
<dbReference type="GO" id="GO:0005739">
    <property type="term" value="C:mitochondrion"/>
    <property type="evidence" value="ECO:0007669"/>
    <property type="project" value="TreeGrafter"/>
</dbReference>
<dbReference type="NCBIfam" id="TIGR00756">
    <property type="entry name" value="PPR"/>
    <property type="match status" value="1"/>
</dbReference>
<sequence>MLERASTCLETGGRQLLRAPKQCLPTRRKLHSAFWHHGANELHLPPMWWASPASTTAPPLHQSDSGDHVDRPRNTRVARPLEPPLLDFLYPEKTLALMYRWSTHPADSATIDSRRKLIKAPVIRQYSTSHWPPGDDRQLDNNLSLLEVNQELELLLLENTAEDALNKLLRSQEPWKQELAWLLYSSVSEASRPSANLPALLEYLADENMSRKVANRVIEVFNAIDYDDRQASSYQIAITAHVFLKSIGPAIQLQEEAVARYNTLEIGTDMILQCTIEDSQWDLAFRVFRTSRELMDWSSVKATHFHQSAFLKVIWSRVSQLPDLVERYHSFLIYAQQNQQDLSTTPTQRKDTQLFASGLITCVVDFVIDDPKPDEEYIYEFVSNLFRDLKAIKVAPDSLYEYTINKMLQTPRYQRYTNEKRKIWLDLYAQYRHLCLHYRETGDSPDRPPTVPSRVLVGRLIMQHGAMDSKKGVDDLMQDLREFYPGRNPWDGTTLSYVVGFYARAGSAERVHEYFEELQSKFPRWVSLHHLSSLVYVYSRRADVSGAVEQFKRINSEFGFMPDVVCWNNLLHAFCRADDLEGSIECFNNILDSGIKPDIMTFGPLLDLCAARGDVEAFETLFTKAQQMQIEVGRDTRARSGYVQAFLSSGDPEGAEAIVQVMHRDWYVGTMRGELSTHPWNIILMHYASRGDLENTRRIYAEMKTKKIPFDTWTYAALMRSLIETKNVRAAEKMFNETMTKKNMRKHAYHHAILMAGYIKTRQPHRARRILKRLQLTHVNQTQSSRQASIMTVGVTELEKLKSQRVKNPRARLIEVENELRRSIMTDYGSEIANNEPTYRRFIDSPELGNVPQGYFELVIMLYNTRGALDIAKQLFEAATKVSLPDANFKAPVALMSTIMETHFQAGEHDEVEACWKTVRRGADHLVKTLQQAMEDQEPATMFESVTDPALKEKMETTRISRQRRHVLTRAARVYVRSLCARKNDRDALARAQFAIHDLLASGFVIDTATWNEYIQHLALCGRLIDAFTAFEMYLMPAFPGWVDVTPAYKRNYPSGQLWMDYRKPQIGKHDVLPRYKTVVILAAAYVQVQREEREGRGYRQDLGGWMADIIERVAPMTIRAINTMPRTGDEIQTEYLYPK</sequence>
<feature type="repeat" description="PPR" evidence="1">
    <location>
        <begin position="711"/>
        <end position="746"/>
    </location>
</feature>
<name>A0A9W4XD44_9PLEO</name>
<feature type="region of interest" description="Disordered" evidence="2">
    <location>
        <begin position="54"/>
        <end position="75"/>
    </location>
</feature>
<dbReference type="OrthoDB" id="185373at2759"/>
<dbReference type="AlphaFoldDB" id="A0A9W4XD44"/>
<dbReference type="InterPro" id="IPR011990">
    <property type="entry name" value="TPR-like_helical_dom_sf"/>
</dbReference>
<keyword evidence="4" id="KW-1185">Reference proteome</keyword>
<dbReference type="Pfam" id="PF13041">
    <property type="entry name" value="PPR_2"/>
    <property type="match status" value="1"/>
</dbReference>
<evidence type="ECO:0000313" key="3">
    <source>
        <dbReference type="EMBL" id="CAI6235478.1"/>
    </source>
</evidence>
<dbReference type="GO" id="GO:0003729">
    <property type="term" value="F:mRNA binding"/>
    <property type="evidence" value="ECO:0007669"/>
    <property type="project" value="TreeGrafter"/>
</dbReference>
<comment type="caution">
    <text evidence="3">The sequence shown here is derived from an EMBL/GenBank/DDBJ whole genome shotgun (WGS) entry which is preliminary data.</text>
</comment>
<feature type="repeat" description="PPR" evidence="1">
    <location>
        <begin position="676"/>
        <end position="710"/>
    </location>
</feature>
<evidence type="ECO:0000313" key="4">
    <source>
        <dbReference type="Proteomes" id="UP001152607"/>
    </source>
</evidence>
<evidence type="ECO:0000256" key="1">
    <source>
        <dbReference type="PROSITE-ProRule" id="PRU00708"/>
    </source>
</evidence>
<gene>
    <name evidence="3" type="ORF">PDIGIT_LOCUS382</name>
</gene>
<dbReference type="PANTHER" id="PTHR47938:SF35">
    <property type="entry name" value="PENTATRICOPEPTIDE REPEAT-CONTAINING PROTEIN 4, MITOCHONDRIAL-RELATED"/>
    <property type="match status" value="1"/>
</dbReference>
<dbReference type="GO" id="GO:0140053">
    <property type="term" value="P:mitochondrial gene expression"/>
    <property type="evidence" value="ECO:0007669"/>
    <property type="project" value="TreeGrafter"/>
</dbReference>
<reference evidence="3" key="1">
    <citation type="submission" date="2023-01" db="EMBL/GenBank/DDBJ databases">
        <authorList>
            <person name="Van Ghelder C."/>
            <person name="Rancurel C."/>
        </authorList>
    </citation>
    <scope>NUCLEOTIDE SEQUENCE</scope>
    <source>
        <strain evidence="3">CNCM I-4278</strain>
    </source>
</reference>
<organism evidence="3 4">
    <name type="scientific">Periconia digitata</name>
    <dbReference type="NCBI Taxonomy" id="1303443"/>
    <lineage>
        <taxon>Eukaryota</taxon>
        <taxon>Fungi</taxon>
        <taxon>Dikarya</taxon>
        <taxon>Ascomycota</taxon>
        <taxon>Pezizomycotina</taxon>
        <taxon>Dothideomycetes</taxon>
        <taxon>Pleosporomycetidae</taxon>
        <taxon>Pleosporales</taxon>
        <taxon>Massarineae</taxon>
        <taxon>Periconiaceae</taxon>
        <taxon>Periconia</taxon>
    </lineage>
</organism>
<dbReference type="EMBL" id="CAOQHR010000001">
    <property type="protein sequence ID" value="CAI6235478.1"/>
    <property type="molecule type" value="Genomic_DNA"/>
</dbReference>
<protein>
    <submittedName>
        <fullName evidence="3">Uncharacterized protein</fullName>
    </submittedName>
</protein>
<dbReference type="PROSITE" id="PS51375">
    <property type="entry name" value="PPR"/>
    <property type="match status" value="3"/>
</dbReference>
<dbReference type="Proteomes" id="UP001152607">
    <property type="component" value="Unassembled WGS sequence"/>
</dbReference>
<feature type="compositionally biased region" description="Basic and acidic residues" evidence="2">
    <location>
        <begin position="64"/>
        <end position="73"/>
    </location>
</feature>
<dbReference type="SUPFAM" id="SSF48452">
    <property type="entry name" value="TPR-like"/>
    <property type="match status" value="1"/>
</dbReference>
<accession>A0A9W4XD44</accession>